<keyword evidence="2" id="KW-1185">Reference proteome</keyword>
<reference evidence="1 2" key="1">
    <citation type="submission" date="2014-10" db="EMBL/GenBank/DDBJ databases">
        <title>The Complete Genome Sequence for the Shellfish Pathogen Vibrio coralliilyticus RE98 Isolated from a Shellfish Hatchery.</title>
        <authorList>
            <person name="Richards G.P."/>
            <person name="Bono J.L."/>
            <person name="Watson M.A."/>
            <person name="Needleman D.S."/>
        </authorList>
    </citation>
    <scope>NUCLEOTIDE SEQUENCE [LARGE SCALE GENOMIC DNA]</scope>
    <source>
        <strain evidence="1 2">RE98</strain>
    </source>
</reference>
<protein>
    <recommendedName>
        <fullName evidence="3">Lipoprotein</fullName>
    </recommendedName>
</protein>
<dbReference type="PROSITE" id="PS51257">
    <property type="entry name" value="PROKAR_LIPOPROTEIN"/>
    <property type="match status" value="1"/>
</dbReference>
<dbReference type="KEGG" id="vcy:IX92_08655"/>
<gene>
    <name evidence="1" type="ORF">IX92_08655</name>
</gene>
<dbReference type="Proteomes" id="UP000030081">
    <property type="component" value="Chromosome 1"/>
</dbReference>
<proteinExistence type="predicted"/>
<dbReference type="EMBL" id="CP009617">
    <property type="protein sequence ID" value="AIW19118.1"/>
    <property type="molecule type" value="Genomic_DNA"/>
</dbReference>
<evidence type="ECO:0000313" key="2">
    <source>
        <dbReference type="Proteomes" id="UP000030081"/>
    </source>
</evidence>
<name>A0AAN0VXH6_9VIBR</name>
<evidence type="ECO:0008006" key="3">
    <source>
        <dbReference type="Google" id="ProtNLM"/>
    </source>
</evidence>
<evidence type="ECO:0000313" key="1">
    <source>
        <dbReference type="EMBL" id="AIW19118.1"/>
    </source>
</evidence>
<accession>A0AAN0VXH6</accession>
<dbReference type="AlphaFoldDB" id="A0AAN0VXH6"/>
<dbReference type="RefSeq" id="WP_043008381.1">
    <property type="nucleotide sequence ID" value="NZ_CP009617.1"/>
</dbReference>
<organism evidence="1 2">
    <name type="scientific">Vibrio coralliilyticus</name>
    <dbReference type="NCBI Taxonomy" id="190893"/>
    <lineage>
        <taxon>Bacteria</taxon>
        <taxon>Pseudomonadati</taxon>
        <taxon>Pseudomonadota</taxon>
        <taxon>Gammaproteobacteria</taxon>
        <taxon>Vibrionales</taxon>
        <taxon>Vibrionaceae</taxon>
        <taxon>Vibrio</taxon>
    </lineage>
</organism>
<sequence>MNQRFKVSALVVSLAVLAGCAAKQEPDRLSYLIQWDKKWQECSEITKTSTAQFPTTPWFDSLSEEDKKHVLIYTYNLKEYECAENESQALKEVLSGEDIKSIDSLLKGFVYFEKPDSEDVKHLDQDKIDELAEKAPMFNLQNAARQLGFI</sequence>